<evidence type="ECO:0000256" key="1">
    <source>
        <dbReference type="SAM" id="MobiDB-lite"/>
    </source>
</evidence>
<dbReference type="Gene3D" id="3.40.50.410">
    <property type="entry name" value="von Willebrand factor, type A domain"/>
    <property type="match status" value="1"/>
</dbReference>
<feature type="transmembrane region" description="Helical" evidence="2">
    <location>
        <begin position="416"/>
        <end position="436"/>
    </location>
</feature>
<gene>
    <name evidence="5" type="ORF">SCWH03_55740</name>
</gene>
<dbReference type="PROSITE" id="PS50234">
    <property type="entry name" value="VWFA"/>
    <property type="match status" value="1"/>
</dbReference>
<reference evidence="5 6" key="1">
    <citation type="submission" date="2020-02" db="EMBL/GenBank/DDBJ databases">
        <title>Whole Genome Shotgun Sequence of Streptomyces sp. strain CWH03.</title>
        <authorList>
            <person name="Dohra H."/>
            <person name="Kodani S."/>
            <person name="Yamamura H."/>
        </authorList>
    </citation>
    <scope>NUCLEOTIDE SEQUENCE [LARGE SCALE GENOMIC DNA]</scope>
    <source>
        <strain evidence="5 6">CWH03</strain>
    </source>
</reference>
<keyword evidence="3" id="KW-0732">Signal</keyword>
<dbReference type="SMART" id="SM00327">
    <property type="entry name" value="VWA"/>
    <property type="match status" value="1"/>
</dbReference>
<evidence type="ECO:0000313" key="5">
    <source>
        <dbReference type="EMBL" id="GFH39309.1"/>
    </source>
</evidence>
<evidence type="ECO:0000256" key="2">
    <source>
        <dbReference type="SAM" id="Phobius"/>
    </source>
</evidence>
<dbReference type="AlphaFoldDB" id="A0A6A0B1Z6"/>
<dbReference type="Pfam" id="PF13519">
    <property type="entry name" value="VWA_2"/>
    <property type="match status" value="1"/>
</dbReference>
<keyword evidence="2" id="KW-0812">Transmembrane</keyword>
<evidence type="ECO:0000313" key="6">
    <source>
        <dbReference type="Proteomes" id="UP000484988"/>
    </source>
</evidence>
<name>A0A6A0B1Z6_9ACTN</name>
<feature type="chain" id="PRO_5025426535" evidence="3">
    <location>
        <begin position="31"/>
        <end position="447"/>
    </location>
</feature>
<dbReference type="SUPFAM" id="SSF53300">
    <property type="entry name" value="vWA-like"/>
    <property type="match status" value="1"/>
</dbReference>
<feature type="compositionally biased region" description="Acidic residues" evidence="1">
    <location>
        <begin position="340"/>
        <end position="352"/>
    </location>
</feature>
<dbReference type="Proteomes" id="UP000484988">
    <property type="component" value="Unassembled WGS sequence"/>
</dbReference>
<evidence type="ECO:0000259" key="4">
    <source>
        <dbReference type="PROSITE" id="PS50234"/>
    </source>
</evidence>
<dbReference type="InterPro" id="IPR002035">
    <property type="entry name" value="VWF_A"/>
</dbReference>
<keyword evidence="6" id="KW-1185">Reference proteome</keyword>
<comment type="caution">
    <text evidence="5">The sequence shown here is derived from an EMBL/GenBank/DDBJ whole genome shotgun (WGS) entry which is preliminary data.</text>
</comment>
<feature type="domain" description="VWFA" evidence="4">
    <location>
        <begin position="46"/>
        <end position="235"/>
    </location>
</feature>
<protein>
    <submittedName>
        <fullName evidence="5">VWA domain-containing protein</fullName>
    </submittedName>
</protein>
<keyword evidence="2" id="KW-0472">Membrane</keyword>
<feature type="region of interest" description="Disordered" evidence="1">
    <location>
        <begin position="318"/>
        <end position="362"/>
    </location>
</feature>
<accession>A0A6A0B1Z6</accession>
<dbReference type="RefSeq" id="WP_173267235.1">
    <property type="nucleotide sequence ID" value="NZ_BLLG01000026.1"/>
</dbReference>
<dbReference type="PANTHER" id="PTHR10579">
    <property type="entry name" value="CALCIUM-ACTIVATED CHLORIDE CHANNEL REGULATOR"/>
    <property type="match status" value="1"/>
</dbReference>
<dbReference type="PANTHER" id="PTHR10579:SF177">
    <property type="entry name" value="CALCIUM-ACTIVATED CHLORIDE CHANNEL REGULATOR 4-LIKE PROTEIN"/>
    <property type="match status" value="1"/>
</dbReference>
<organism evidence="5 6">
    <name type="scientific">Streptomyces pacificus</name>
    <dbReference type="NCBI Taxonomy" id="2705029"/>
    <lineage>
        <taxon>Bacteria</taxon>
        <taxon>Bacillati</taxon>
        <taxon>Actinomycetota</taxon>
        <taxon>Actinomycetes</taxon>
        <taxon>Kitasatosporales</taxon>
        <taxon>Streptomycetaceae</taxon>
        <taxon>Streptomyces</taxon>
    </lineage>
</organism>
<dbReference type="InterPro" id="IPR051266">
    <property type="entry name" value="CLCR"/>
</dbReference>
<dbReference type="InterPro" id="IPR036465">
    <property type="entry name" value="vWFA_dom_sf"/>
</dbReference>
<feature type="signal peptide" evidence="3">
    <location>
        <begin position="1"/>
        <end position="30"/>
    </location>
</feature>
<sequence>MSIRKRLAAALCGALLVTVTGGTLPSTAFADSGGAAGQAAAKEPPKVELVLDVSGSMRARDIDGQSRMSAAKQAFNEVLDAVPEDVRLGIRTLGADYPGKDRKEGCKDTRQLYPVGELDRTEAKTAVATLVPTGWTPIGPALLGAADDLEGGDATRRIVLITDGEDTCAPLDPCEVAREIAAKGVGITIDTLGLVPNAKLRAQLMCIAEATGGTYSSVQHKEELSERVGQLVDRAAEPVVTPVATQGGERCADAPRLKAGLYADRETFGQHLWYRVDLLPGQELRASVSISADRPVNRDHGVLLRASTLAGREIVRGESTGDGRTDVVSTGLRYPKADTDGDTDGDTGDGTDEAGAAGAGDGGPAAETVCLRVSNSFSAPASVATSPGLPVELTIDITGGPRDAGDAAFRGLGHGWWLLGMGTLAGFAAGALWGWISRWRIAVWRSN</sequence>
<evidence type="ECO:0000256" key="3">
    <source>
        <dbReference type="SAM" id="SignalP"/>
    </source>
</evidence>
<proteinExistence type="predicted"/>
<keyword evidence="2" id="KW-1133">Transmembrane helix</keyword>
<dbReference type="EMBL" id="BLLG01000026">
    <property type="protein sequence ID" value="GFH39309.1"/>
    <property type="molecule type" value="Genomic_DNA"/>
</dbReference>